<dbReference type="AlphaFoldDB" id="A0A813LYT4"/>
<dbReference type="Proteomes" id="UP000654075">
    <property type="component" value="Unassembled WGS sequence"/>
</dbReference>
<evidence type="ECO:0000256" key="1">
    <source>
        <dbReference type="ARBA" id="ARBA00022603"/>
    </source>
</evidence>
<dbReference type="Pfam" id="PF06325">
    <property type="entry name" value="PrmA"/>
    <property type="match status" value="1"/>
</dbReference>
<dbReference type="SUPFAM" id="SSF53335">
    <property type="entry name" value="S-adenosyl-L-methionine-dependent methyltransferases"/>
    <property type="match status" value="1"/>
</dbReference>
<evidence type="ECO:0000256" key="2">
    <source>
        <dbReference type="ARBA" id="ARBA00022679"/>
    </source>
</evidence>
<dbReference type="InterPro" id="IPR029063">
    <property type="entry name" value="SAM-dependent_MTases_sf"/>
</dbReference>
<dbReference type="Gene3D" id="3.40.50.150">
    <property type="entry name" value="Vaccinia Virus protein VP39"/>
    <property type="match status" value="1"/>
</dbReference>
<dbReference type="Proteomes" id="UP000626109">
    <property type="component" value="Unassembled WGS sequence"/>
</dbReference>
<dbReference type="PANTHER" id="PTHR43648:SF1">
    <property type="entry name" value="ELECTRON TRANSFER FLAVOPROTEIN BETA SUBUNIT LYSINE METHYLTRANSFERASE"/>
    <property type="match status" value="1"/>
</dbReference>
<dbReference type="EMBL" id="CAJNNW010037399">
    <property type="protein sequence ID" value="CAE8741517.1"/>
    <property type="molecule type" value="Genomic_DNA"/>
</dbReference>
<organism evidence="8 9">
    <name type="scientific">Polarella glacialis</name>
    <name type="common">Dinoflagellate</name>
    <dbReference type="NCBI Taxonomy" id="89957"/>
    <lineage>
        <taxon>Eukaryota</taxon>
        <taxon>Sar</taxon>
        <taxon>Alveolata</taxon>
        <taxon>Dinophyceae</taxon>
        <taxon>Suessiales</taxon>
        <taxon>Suessiaceae</taxon>
        <taxon>Polarella</taxon>
    </lineage>
</organism>
<name>A0A813LYT4_POLGL</name>
<evidence type="ECO:0000313" key="10">
    <source>
        <dbReference type="Proteomes" id="UP000654075"/>
    </source>
</evidence>
<evidence type="ECO:0000313" key="8">
    <source>
        <dbReference type="EMBL" id="CAE8741517.1"/>
    </source>
</evidence>
<keyword evidence="10" id="KW-1185">Reference proteome</keyword>
<accession>A0A813LYT4</accession>
<keyword evidence="2" id="KW-0808">Transferase</keyword>
<feature type="region of interest" description="Disordered" evidence="6">
    <location>
        <begin position="75"/>
        <end position="102"/>
    </location>
</feature>
<evidence type="ECO:0000313" key="7">
    <source>
        <dbReference type="EMBL" id="CAE8640862.1"/>
    </source>
</evidence>
<sequence length="444" mass="46285">MLSSVSQVLPAVAQGSSSSSSVLPVSRQRGLEVQQAGLPARHGSGCRRQGLSSLSLAAATWASICYRRRASGAVLSQKRHSGPGRSCGRASASNGSAGTTPVVPLGFGDSSSLVEVEMESTEPEALMELFLGLGALSAAARGNAQPGKPVETVLRARPNDGTPLWERSIVSGMFPAATDMAKVAEAVRAAFDFDELPDLGQPRVVEDIDWVEHVQKSWEPLSLGAGFRVLLPWHDGPAGGENSDDGRLVLRLEGGAAFGLGDHPTTQGAVEFLERRFGDDARDGRTGRRVLDYGTGSGVLAICAAHLGAAIAVGVDVEAPSVASAARSCQMSLLPSTSRARLEFRLSPEDFSAAPGFAAALAQELGPFDMVVANILRRPLVALAPALAAAAAPGAVLALTGLRSDLGDYETICQAFGSHFEAFRERPLAGGWLLVEARRAESRS</sequence>
<gene>
    <name evidence="7" type="ORF">PGLA1383_LOCUS55617</name>
    <name evidence="8" type="ORF">PGLA2088_LOCUS50513</name>
</gene>
<dbReference type="OrthoDB" id="419617at2759"/>
<protein>
    <recommendedName>
        <fullName evidence="5">ETFB lysine methyltransferase</fullName>
    </recommendedName>
    <alternativeName>
        <fullName evidence="4">Protein N-lysine methyltransferase METTL20</fullName>
    </alternativeName>
</protein>
<evidence type="ECO:0000256" key="6">
    <source>
        <dbReference type="SAM" id="MobiDB-lite"/>
    </source>
</evidence>
<dbReference type="EMBL" id="CAJNNV010032726">
    <property type="protein sequence ID" value="CAE8640862.1"/>
    <property type="molecule type" value="Genomic_DNA"/>
</dbReference>
<keyword evidence="1" id="KW-0489">Methyltransferase</keyword>
<dbReference type="GO" id="GO:0016279">
    <property type="term" value="F:protein-lysine N-methyltransferase activity"/>
    <property type="evidence" value="ECO:0007669"/>
    <property type="project" value="TreeGrafter"/>
</dbReference>
<evidence type="ECO:0000313" key="9">
    <source>
        <dbReference type="Proteomes" id="UP000626109"/>
    </source>
</evidence>
<comment type="similarity">
    <text evidence="3">Belongs to the methyltransferase superfamily. ETFBKMT family.</text>
</comment>
<evidence type="ECO:0000256" key="3">
    <source>
        <dbReference type="ARBA" id="ARBA00037932"/>
    </source>
</evidence>
<dbReference type="PANTHER" id="PTHR43648">
    <property type="entry name" value="ELECTRON TRANSFER FLAVOPROTEIN BETA SUBUNIT LYSINE METHYLTRANSFERASE"/>
    <property type="match status" value="1"/>
</dbReference>
<dbReference type="InterPro" id="IPR050078">
    <property type="entry name" value="Ribosomal_L11_MeTrfase_PrmA"/>
</dbReference>
<reference evidence="8" key="1">
    <citation type="submission" date="2021-02" db="EMBL/GenBank/DDBJ databases">
        <authorList>
            <person name="Dougan E. K."/>
            <person name="Rhodes N."/>
            <person name="Thang M."/>
            <person name="Chan C."/>
        </authorList>
    </citation>
    <scope>NUCLEOTIDE SEQUENCE</scope>
</reference>
<proteinExistence type="inferred from homology"/>
<evidence type="ECO:0000256" key="4">
    <source>
        <dbReference type="ARBA" id="ARBA00041867"/>
    </source>
</evidence>
<comment type="caution">
    <text evidence="8">The sequence shown here is derived from an EMBL/GenBank/DDBJ whole genome shotgun (WGS) entry which is preliminary data.</text>
</comment>
<dbReference type="GO" id="GO:0032259">
    <property type="term" value="P:methylation"/>
    <property type="evidence" value="ECO:0007669"/>
    <property type="project" value="UniProtKB-KW"/>
</dbReference>
<evidence type="ECO:0000256" key="5">
    <source>
        <dbReference type="ARBA" id="ARBA00042266"/>
    </source>
</evidence>